<feature type="region of interest" description="Disordered" evidence="1">
    <location>
        <begin position="65"/>
        <end position="95"/>
    </location>
</feature>
<dbReference type="Proteomes" id="UP000694864">
    <property type="component" value="Chromosome 15"/>
</dbReference>
<feature type="region of interest" description="Disordered" evidence="1">
    <location>
        <begin position="185"/>
        <end position="258"/>
    </location>
</feature>
<dbReference type="InterPro" id="IPR021109">
    <property type="entry name" value="Peptidase_aspartic_dom_sf"/>
</dbReference>
<feature type="compositionally biased region" description="Polar residues" evidence="1">
    <location>
        <begin position="204"/>
        <end position="215"/>
    </location>
</feature>
<dbReference type="Pfam" id="PF13650">
    <property type="entry name" value="Asp_protease_2"/>
    <property type="match status" value="1"/>
</dbReference>
<feature type="compositionally biased region" description="Polar residues" evidence="1">
    <location>
        <begin position="27"/>
        <end position="36"/>
    </location>
</feature>
<protein>
    <submittedName>
        <fullName evidence="3">Uncharacterized protein LOC104748610</fullName>
    </submittedName>
</protein>
<feature type="compositionally biased region" description="Low complexity" evidence="1">
    <location>
        <begin position="86"/>
        <end position="95"/>
    </location>
</feature>
<evidence type="ECO:0000313" key="2">
    <source>
        <dbReference type="Proteomes" id="UP000694864"/>
    </source>
</evidence>
<sequence length="571" mass="64360">MKALNDKLDKLLNQQQHVHSISEEDQFQQQDGENTQLEDVNYINNLEGYNKGYTNYILNHQDINPTTPHGLNRGLPIARQLPPPTQQSNLSSSQNLLSSSSSLDLLSMMQQVLSTQKSNAININTRFDDLASRLSANYQKLHIKFDALSFRIQTLTVKSASTSTSQKSALAIALRSRCHLPTHEAPLAITEDSNDLDGEDLRESPTSTHPPNHSAYQPDPVPDHSTLTNDQVDIRVSPPPTDKPSGEKPKERRFIPPPYKPPLPFPGRFCKELLEKYKALFKKQMKELELRIPLMDAFTLIPPYQKFLKDAVMERIKQVQGMVILNHECSTVIQRTMAPKKLSDPRSFTLPCSIGPLTFGRCLCDLGASVSLMPLTVAKRLGFEKFKPTDIQLVLADRTTRLLSGVLEDLPVKVGTVDLPTDFVVLEMDVEPKDPLILGRPFLDTAGAIIDVRNGKIDLKLREDLTMEFDIQETMKKPPIAGQTFWIEELDKLREEAFEEVTIGDCLQTALTKDGEEGFIHQETKIYKELLDTYRAVIEPELSEDLREAEEERMMLEKQGLSKSVVSSCVM</sequence>
<dbReference type="GeneID" id="104748610"/>
<name>A0ABM0WBA9_CAMSA</name>
<feature type="compositionally biased region" description="Basic and acidic residues" evidence="1">
    <location>
        <begin position="244"/>
        <end position="254"/>
    </location>
</feature>
<dbReference type="PANTHER" id="PTHR33067:SF31">
    <property type="entry name" value="RNA-DIRECTED DNA POLYMERASE"/>
    <property type="match status" value="1"/>
</dbReference>
<reference evidence="3" key="2">
    <citation type="submission" date="2025-08" db="UniProtKB">
        <authorList>
            <consortium name="RefSeq"/>
        </authorList>
    </citation>
    <scope>IDENTIFICATION</scope>
    <source>
        <tissue evidence="3">Leaf</tissue>
    </source>
</reference>
<evidence type="ECO:0000256" key="1">
    <source>
        <dbReference type="SAM" id="MobiDB-lite"/>
    </source>
</evidence>
<dbReference type="PANTHER" id="PTHR33067">
    <property type="entry name" value="RNA-DIRECTED DNA POLYMERASE-RELATED"/>
    <property type="match status" value="1"/>
</dbReference>
<proteinExistence type="predicted"/>
<dbReference type="CDD" id="cd00303">
    <property type="entry name" value="retropepsin_like"/>
    <property type="match status" value="1"/>
</dbReference>
<reference evidence="2" key="1">
    <citation type="journal article" date="2014" name="Nat. Commun.">
        <title>The emerging biofuel crop Camelina sativa retains a highly undifferentiated hexaploid genome structure.</title>
        <authorList>
            <person name="Kagale S."/>
            <person name="Koh C."/>
            <person name="Nixon J."/>
            <person name="Bollina V."/>
            <person name="Clarke W.E."/>
            <person name="Tuteja R."/>
            <person name="Spillane C."/>
            <person name="Robinson S.J."/>
            <person name="Links M.G."/>
            <person name="Clarke C."/>
            <person name="Higgins E.E."/>
            <person name="Huebert T."/>
            <person name="Sharpe A.G."/>
            <person name="Parkin I.A."/>
        </authorList>
    </citation>
    <scope>NUCLEOTIDE SEQUENCE [LARGE SCALE GENOMIC DNA]</scope>
    <source>
        <strain evidence="2">cv. DH55</strain>
    </source>
</reference>
<organism evidence="2 3">
    <name type="scientific">Camelina sativa</name>
    <name type="common">False flax</name>
    <name type="synonym">Myagrum sativum</name>
    <dbReference type="NCBI Taxonomy" id="90675"/>
    <lineage>
        <taxon>Eukaryota</taxon>
        <taxon>Viridiplantae</taxon>
        <taxon>Streptophyta</taxon>
        <taxon>Embryophyta</taxon>
        <taxon>Tracheophyta</taxon>
        <taxon>Spermatophyta</taxon>
        <taxon>Magnoliopsida</taxon>
        <taxon>eudicotyledons</taxon>
        <taxon>Gunneridae</taxon>
        <taxon>Pentapetalae</taxon>
        <taxon>rosids</taxon>
        <taxon>malvids</taxon>
        <taxon>Brassicales</taxon>
        <taxon>Brassicaceae</taxon>
        <taxon>Camelineae</taxon>
        <taxon>Camelina</taxon>
    </lineage>
</organism>
<evidence type="ECO:0000313" key="3">
    <source>
        <dbReference type="RefSeq" id="XP_010468522.1"/>
    </source>
</evidence>
<gene>
    <name evidence="3" type="primary">LOC104748610</name>
</gene>
<dbReference type="RefSeq" id="XP_010468522.1">
    <property type="nucleotide sequence ID" value="XM_010470220.1"/>
</dbReference>
<accession>A0ABM0WBA9</accession>
<feature type="region of interest" description="Disordered" evidence="1">
    <location>
        <begin position="16"/>
        <end position="36"/>
    </location>
</feature>
<dbReference type="Gene3D" id="2.40.70.10">
    <property type="entry name" value="Acid Proteases"/>
    <property type="match status" value="1"/>
</dbReference>
<keyword evidence="2" id="KW-1185">Reference proteome</keyword>